<dbReference type="Pfam" id="PF02643">
    <property type="entry name" value="DUF192"/>
    <property type="match status" value="1"/>
</dbReference>
<dbReference type="InterPro" id="IPR038695">
    <property type="entry name" value="Saro_0823-like_sf"/>
</dbReference>
<dbReference type="EMBL" id="WJPP01000002">
    <property type="protein sequence ID" value="MRH77937.1"/>
    <property type="molecule type" value="Genomic_DNA"/>
</dbReference>
<dbReference type="Proteomes" id="UP000433788">
    <property type="component" value="Unassembled WGS sequence"/>
</dbReference>
<reference evidence="2 3" key="1">
    <citation type="submission" date="2019-11" db="EMBL/GenBank/DDBJ databases">
        <authorList>
            <person name="Zhang X.Y."/>
        </authorList>
    </citation>
    <scope>NUCLEOTIDE SEQUENCE [LARGE SCALE GENOMIC DNA]</scope>
    <source>
        <strain evidence="2 3">C176</strain>
    </source>
</reference>
<dbReference type="RefSeq" id="WP_153718986.1">
    <property type="nucleotide sequence ID" value="NZ_WJPP01000002.1"/>
</dbReference>
<gene>
    <name evidence="2" type="ORF">GH984_04390</name>
</gene>
<evidence type="ECO:0000313" key="2">
    <source>
        <dbReference type="EMBL" id="MRH77937.1"/>
    </source>
</evidence>
<accession>A0A6N7QUD2</accession>
<organism evidence="2 3">
    <name type="scientific">Spiribacter salilacus</name>
    <dbReference type="NCBI Taxonomy" id="2664894"/>
    <lineage>
        <taxon>Bacteria</taxon>
        <taxon>Pseudomonadati</taxon>
        <taxon>Pseudomonadota</taxon>
        <taxon>Gammaproteobacteria</taxon>
        <taxon>Chromatiales</taxon>
        <taxon>Ectothiorhodospiraceae</taxon>
        <taxon>Spiribacter</taxon>
    </lineage>
</organism>
<dbReference type="AlphaFoldDB" id="A0A6N7QUD2"/>
<proteinExistence type="predicted"/>
<keyword evidence="3" id="KW-1185">Reference proteome</keyword>
<protein>
    <recommendedName>
        <fullName evidence="4">DUF192 domain-containing protein</fullName>
    </recommendedName>
</protein>
<sequence length="161" mass="17554">MKRWIFRIAGGLLLAGSILLANQWLTAEPVEPPDVWQSMAVGEVQIQRPDGSSATLPVRIAQTASQRAQGMQHLPAAIIREHPIWFAFNQPQVVSWHMRNVALPLDILYIDASGRIIGREVMQPNGTGYGINAPITAALELAAGQAADYGLEVGVRLRLGR</sequence>
<dbReference type="Gene3D" id="2.60.120.1140">
    <property type="entry name" value="Protein of unknown function DUF192"/>
    <property type="match status" value="1"/>
</dbReference>
<dbReference type="PANTHER" id="PTHR37953:SF1">
    <property type="entry name" value="UPF0127 PROTEIN MJ1496"/>
    <property type="match status" value="1"/>
</dbReference>
<dbReference type="InterPro" id="IPR003795">
    <property type="entry name" value="DUF192"/>
</dbReference>
<evidence type="ECO:0008006" key="4">
    <source>
        <dbReference type="Google" id="ProtNLM"/>
    </source>
</evidence>
<feature type="signal peptide" evidence="1">
    <location>
        <begin position="1"/>
        <end position="26"/>
    </location>
</feature>
<feature type="chain" id="PRO_5027058858" description="DUF192 domain-containing protein" evidence="1">
    <location>
        <begin position="27"/>
        <end position="161"/>
    </location>
</feature>
<evidence type="ECO:0000313" key="3">
    <source>
        <dbReference type="Proteomes" id="UP000433788"/>
    </source>
</evidence>
<dbReference type="PANTHER" id="PTHR37953">
    <property type="entry name" value="UPF0127 PROTEIN MJ1496"/>
    <property type="match status" value="1"/>
</dbReference>
<keyword evidence="1" id="KW-0732">Signal</keyword>
<comment type="caution">
    <text evidence="2">The sequence shown here is derived from an EMBL/GenBank/DDBJ whole genome shotgun (WGS) entry which is preliminary data.</text>
</comment>
<name>A0A6N7QUD2_9GAMM</name>
<evidence type="ECO:0000256" key="1">
    <source>
        <dbReference type="SAM" id="SignalP"/>
    </source>
</evidence>